<accession>A0AAE0MCZ6</accession>
<dbReference type="InterPro" id="IPR002347">
    <property type="entry name" value="SDR_fam"/>
</dbReference>
<dbReference type="Proteomes" id="UP001286456">
    <property type="component" value="Unassembled WGS sequence"/>
</dbReference>
<dbReference type="SUPFAM" id="SSF51735">
    <property type="entry name" value="NAD(P)-binding Rossmann-fold domains"/>
    <property type="match status" value="1"/>
</dbReference>
<dbReference type="InterPro" id="IPR036291">
    <property type="entry name" value="NAD(P)-bd_dom_sf"/>
</dbReference>
<proteinExistence type="predicted"/>
<dbReference type="Gene3D" id="3.40.50.720">
    <property type="entry name" value="NAD(P)-binding Rossmann-like Domain"/>
    <property type="match status" value="1"/>
</dbReference>
<keyword evidence="1" id="KW-0560">Oxidoreductase</keyword>
<dbReference type="GO" id="GO:0016491">
    <property type="term" value="F:oxidoreductase activity"/>
    <property type="evidence" value="ECO:0007669"/>
    <property type="project" value="UniProtKB-KW"/>
</dbReference>
<comment type="caution">
    <text evidence="2">The sequence shown here is derived from an EMBL/GenBank/DDBJ whole genome shotgun (WGS) entry which is preliminary data.</text>
</comment>
<evidence type="ECO:0000313" key="2">
    <source>
        <dbReference type="EMBL" id="KAK3327680.1"/>
    </source>
</evidence>
<dbReference type="PANTHER" id="PTHR43157">
    <property type="entry name" value="PHOSPHATIDYLINOSITOL-GLYCAN BIOSYNTHESIS CLASS F PROTEIN-RELATED"/>
    <property type="match status" value="1"/>
</dbReference>
<gene>
    <name evidence="2" type="ORF">B0T19DRAFT_422485</name>
</gene>
<name>A0AAE0MCZ6_9PEZI</name>
<dbReference type="PANTHER" id="PTHR43157:SF31">
    <property type="entry name" value="PHOSPHATIDYLINOSITOL-GLYCAN BIOSYNTHESIS CLASS F PROTEIN"/>
    <property type="match status" value="1"/>
</dbReference>
<dbReference type="Pfam" id="PF00106">
    <property type="entry name" value="adh_short"/>
    <property type="match status" value="1"/>
</dbReference>
<sequence length="331" mass="35994">MSNLPPGFLTELVTGQFRTLPVPTTDYTGKTIIVTGGSGGIGLECARHFTRLGAQKVVIACRNTEQGEAAKQDIETSTSTREVVEVWPLDLTSFESVKAFCRRADTTLDRLDVLLENAGVFVSEFALLAEAEGHETTVTVNVLSTFLMAVLLLPKLRATAARFNVTPHLTIVGSDAHYYAKFPERNEPNIFEALKRSTPDALVERYNVSKLLSVLLTRQLAQRCLATGNAAVVINTANPGFCRSKLFRNLPGVLDVVARTLMFLFARTNEMGARALLAAADGPHGAFVMNCKVVQPSLFVTSEEGERVGERLWDELVGILEVVEPGVTGNI</sequence>
<dbReference type="PRINTS" id="PR00081">
    <property type="entry name" value="GDHRDH"/>
</dbReference>
<keyword evidence="3" id="KW-1185">Reference proteome</keyword>
<reference evidence="2" key="1">
    <citation type="journal article" date="2023" name="Mol. Phylogenet. Evol.">
        <title>Genome-scale phylogeny and comparative genomics of the fungal order Sordariales.</title>
        <authorList>
            <person name="Hensen N."/>
            <person name="Bonometti L."/>
            <person name="Westerberg I."/>
            <person name="Brannstrom I.O."/>
            <person name="Guillou S."/>
            <person name="Cros-Aarteil S."/>
            <person name="Calhoun S."/>
            <person name="Haridas S."/>
            <person name="Kuo A."/>
            <person name="Mondo S."/>
            <person name="Pangilinan J."/>
            <person name="Riley R."/>
            <person name="LaButti K."/>
            <person name="Andreopoulos B."/>
            <person name="Lipzen A."/>
            <person name="Chen C."/>
            <person name="Yan M."/>
            <person name="Daum C."/>
            <person name="Ng V."/>
            <person name="Clum A."/>
            <person name="Steindorff A."/>
            <person name="Ohm R.A."/>
            <person name="Martin F."/>
            <person name="Silar P."/>
            <person name="Natvig D.O."/>
            <person name="Lalanne C."/>
            <person name="Gautier V."/>
            <person name="Ament-Velasquez S.L."/>
            <person name="Kruys A."/>
            <person name="Hutchinson M.I."/>
            <person name="Powell A.J."/>
            <person name="Barry K."/>
            <person name="Miller A.N."/>
            <person name="Grigoriev I.V."/>
            <person name="Debuchy R."/>
            <person name="Gladieux P."/>
            <person name="Hiltunen Thoren M."/>
            <person name="Johannesson H."/>
        </authorList>
    </citation>
    <scope>NUCLEOTIDE SEQUENCE</scope>
    <source>
        <strain evidence="2">SMH4131-1</strain>
    </source>
</reference>
<dbReference type="AlphaFoldDB" id="A0AAE0MCZ6"/>
<evidence type="ECO:0000256" key="1">
    <source>
        <dbReference type="ARBA" id="ARBA00023002"/>
    </source>
</evidence>
<evidence type="ECO:0000313" key="3">
    <source>
        <dbReference type="Proteomes" id="UP001286456"/>
    </source>
</evidence>
<dbReference type="EMBL" id="JAUEPO010000003">
    <property type="protein sequence ID" value="KAK3327680.1"/>
    <property type="molecule type" value="Genomic_DNA"/>
</dbReference>
<protein>
    <submittedName>
        <fullName evidence="2">Short-chain dehydrogenase/reductase-like protein</fullName>
    </submittedName>
</protein>
<reference evidence="2" key="2">
    <citation type="submission" date="2023-06" db="EMBL/GenBank/DDBJ databases">
        <authorList>
            <consortium name="Lawrence Berkeley National Laboratory"/>
            <person name="Haridas S."/>
            <person name="Hensen N."/>
            <person name="Bonometti L."/>
            <person name="Westerberg I."/>
            <person name="Brannstrom I.O."/>
            <person name="Guillou S."/>
            <person name="Cros-Aarteil S."/>
            <person name="Calhoun S."/>
            <person name="Kuo A."/>
            <person name="Mondo S."/>
            <person name="Pangilinan J."/>
            <person name="Riley R."/>
            <person name="Labutti K."/>
            <person name="Andreopoulos B."/>
            <person name="Lipzen A."/>
            <person name="Chen C."/>
            <person name="Yanf M."/>
            <person name="Daum C."/>
            <person name="Ng V."/>
            <person name="Clum A."/>
            <person name="Steindorff A."/>
            <person name="Ohm R."/>
            <person name="Martin F."/>
            <person name="Silar P."/>
            <person name="Natvig D."/>
            <person name="Lalanne C."/>
            <person name="Gautier V."/>
            <person name="Ament-Velasquez S.L."/>
            <person name="Kruys A."/>
            <person name="Hutchinson M.I."/>
            <person name="Powell A.J."/>
            <person name="Barry K."/>
            <person name="Miller A.N."/>
            <person name="Grigoriev I.V."/>
            <person name="Debuchy R."/>
            <person name="Gladieux P."/>
            <person name="Thoren M.H."/>
            <person name="Johannesson H."/>
        </authorList>
    </citation>
    <scope>NUCLEOTIDE SEQUENCE</scope>
    <source>
        <strain evidence="2">SMH4131-1</strain>
    </source>
</reference>
<organism evidence="2 3">
    <name type="scientific">Cercophora scortea</name>
    <dbReference type="NCBI Taxonomy" id="314031"/>
    <lineage>
        <taxon>Eukaryota</taxon>
        <taxon>Fungi</taxon>
        <taxon>Dikarya</taxon>
        <taxon>Ascomycota</taxon>
        <taxon>Pezizomycotina</taxon>
        <taxon>Sordariomycetes</taxon>
        <taxon>Sordariomycetidae</taxon>
        <taxon>Sordariales</taxon>
        <taxon>Lasiosphaeriaceae</taxon>
        <taxon>Cercophora</taxon>
    </lineage>
</organism>